<name>A0A098C2G7_9BACT</name>
<dbReference type="PATRIC" id="fig|1562970.3.peg.1846"/>
<dbReference type="STRING" id="1562970.ING2E5B_1865"/>
<dbReference type="SUPFAM" id="SSF56059">
    <property type="entry name" value="Glutathione synthetase ATP-binding domain-like"/>
    <property type="match status" value="1"/>
</dbReference>
<sequence length="390" mass="43959">MYIFNPEHDLSLANFSSNYTPPASAVKMAYDLAILPVWYSKQSMVVAEGEINRAFLEDIRDKLPLKAELISYSDVAKQLNSSQSDKIIPWGWNPLLYRKLISHGVPESHLPDMAKLQLLRDQSSRKHAVSLLKELKCENKDYCGESYYFKELDELLFYLNSAKGDKVLKMPLSGSGRGLIWILGEITDKQTDWCRRVIKGQGGVVAEPVLDKVVDFAMEFCLVNGDADFIGYSLFSSASSGAYKGNVLISDEKIESVLAQYVDPELLSQLRESLKVRLAGLFPDYNGYAGVDMMICNTLSGFKIQPCVEINMRMNMGVVSRLFHNQFMNEDGEGEYIVDYFKKPESACKFHERLQQESPLKIKNGKIVSGYLSLTPVTADTHYVAYVIVK</sequence>
<dbReference type="KEGG" id="pbt:ING2E5B_1865"/>
<reference evidence="1 2" key="1">
    <citation type="submission" date="2014-08" db="EMBL/GenBank/DDBJ databases">
        <authorList>
            <person name="Wibberg D."/>
        </authorList>
    </citation>
    <scope>NUCLEOTIDE SEQUENCE [LARGE SCALE GENOMIC DNA]</scope>
    <source>
        <strain evidence="2">ING2-E5B</strain>
    </source>
</reference>
<evidence type="ECO:0000313" key="2">
    <source>
        <dbReference type="Proteomes" id="UP000032417"/>
    </source>
</evidence>
<proteinExistence type="predicted"/>
<dbReference type="OrthoDB" id="5291617at2"/>
<evidence type="ECO:0000313" key="1">
    <source>
        <dbReference type="EMBL" id="CEA16603.1"/>
    </source>
</evidence>
<evidence type="ECO:0008006" key="3">
    <source>
        <dbReference type="Google" id="ProtNLM"/>
    </source>
</evidence>
<dbReference type="AlphaFoldDB" id="A0A098C2G7"/>
<keyword evidence="2" id="KW-1185">Reference proteome</keyword>
<gene>
    <name evidence="1" type="ORF">ING2E5B_1865</name>
</gene>
<dbReference type="EMBL" id="LN515532">
    <property type="protein sequence ID" value="CEA16603.1"/>
    <property type="molecule type" value="Genomic_DNA"/>
</dbReference>
<dbReference type="Proteomes" id="UP000032417">
    <property type="component" value="Chromosome 1"/>
</dbReference>
<accession>A0A098C2G7</accession>
<protein>
    <recommendedName>
        <fullName evidence="3">ATP-grasp domain-containing protein</fullName>
    </recommendedName>
</protein>
<organism evidence="1 2">
    <name type="scientific">Fermentimonas caenicola</name>
    <dbReference type="NCBI Taxonomy" id="1562970"/>
    <lineage>
        <taxon>Bacteria</taxon>
        <taxon>Pseudomonadati</taxon>
        <taxon>Bacteroidota</taxon>
        <taxon>Bacteroidia</taxon>
        <taxon>Bacteroidales</taxon>
        <taxon>Dysgonomonadaceae</taxon>
        <taxon>Fermentimonas</taxon>
    </lineage>
</organism>
<dbReference type="HOGENOM" id="CLU_059540_0_0_10"/>